<evidence type="ECO:0000256" key="7">
    <source>
        <dbReference type="SAM" id="Phobius"/>
    </source>
</evidence>
<evidence type="ECO:0000256" key="5">
    <source>
        <dbReference type="ARBA" id="ARBA00023136"/>
    </source>
</evidence>
<dbReference type="GO" id="GO:0005886">
    <property type="term" value="C:plasma membrane"/>
    <property type="evidence" value="ECO:0007669"/>
    <property type="project" value="UniProtKB-SubCell"/>
</dbReference>
<evidence type="ECO:0000256" key="4">
    <source>
        <dbReference type="ARBA" id="ARBA00022989"/>
    </source>
</evidence>
<feature type="transmembrane region" description="Helical" evidence="7">
    <location>
        <begin position="252"/>
        <end position="277"/>
    </location>
</feature>
<feature type="transmembrane region" description="Helical" evidence="7">
    <location>
        <begin position="181"/>
        <end position="205"/>
    </location>
</feature>
<dbReference type="EMBL" id="BMIP01000010">
    <property type="protein sequence ID" value="GGD81077.1"/>
    <property type="molecule type" value="Genomic_DNA"/>
</dbReference>
<feature type="transmembrane region" description="Helical" evidence="7">
    <location>
        <begin position="289"/>
        <end position="313"/>
    </location>
</feature>
<name>A0A916Z866_9SPHN</name>
<dbReference type="AlphaFoldDB" id="A0A916Z866"/>
<keyword evidence="9" id="KW-1185">Reference proteome</keyword>
<comment type="caution">
    <text evidence="8">The sequence shown here is derived from an EMBL/GenBank/DDBJ whole genome shotgun (WGS) entry which is preliminary data.</text>
</comment>
<proteinExistence type="predicted"/>
<comment type="subcellular location">
    <subcellularLocation>
        <location evidence="1">Cell membrane</location>
        <topology evidence="1">Multi-pass membrane protein</topology>
    </subcellularLocation>
</comment>
<feature type="transmembrane region" description="Helical" evidence="7">
    <location>
        <begin position="217"/>
        <end position="240"/>
    </location>
</feature>
<evidence type="ECO:0000256" key="6">
    <source>
        <dbReference type="SAM" id="MobiDB-lite"/>
    </source>
</evidence>
<sequence length="370" mass="40261">MESGKTNPHVDIGPRVAPDDPESQPDEEAAQTVSAPGSDARSPLQIPRKAWLKILKRVYTMWGFHNLSLLGAGMAFFTFLAITPLLAATVMIYGLIGDVSTVQRQMRSIYEVLPADAARIVESQMMAAVTTSSGVTGIALVVALVFAIYGGMRAANGFIGALNVINEEHESRNIIRLTLRVLLLTIAAIGIAITGVVSGGAFAWLQRHSQEVLGPGAAHAFQLLAWAAAIFLGSFGFAMMMRYGPDRRPARWRWLAPGALCATLIWLAISFGFSFYVSYISDYNATYGSLSAIVVFLMWLFLSAYGVLFGALLNAEVERHTSIDSTIGPDQPRGQRGAVLADISEGELTIEQWLEQTQRRAIARQIRRRG</sequence>
<evidence type="ECO:0000313" key="8">
    <source>
        <dbReference type="EMBL" id="GGD81077.1"/>
    </source>
</evidence>
<feature type="compositionally biased region" description="Acidic residues" evidence="6">
    <location>
        <begin position="19"/>
        <end position="29"/>
    </location>
</feature>
<keyword evidence="3 7" id="KW-0812">Transmembrane</keyword>
<evidence type="ECO:0000256" key="1">
    <source>
        <dbReference type="ARBA" id="ARBA00004651"/>
    </source>
</evidence>
<dbReference type="PANTHER" id="PTHR30213:SF0">
    <property type="entry name" value="UPF0761 MEMBRANE PROTEIN YIHY"/>
    <property type="match status" value="1"/>
</dbReference>
<feature type="region of interest" description="Disordered" evidence="6">
    <location>
        <begin position="1"/>
        <end position="42"/>
    </location>
</feature>
<dbReference type="RefSeq" id="WP_229665563.1">
    <property type="nucleotide sequence ID" value="NZ_BMIP01000010.1"/>
</dbReference>
<organism evidence="8 9">
    <name type="scientific">Croceicoccus mobilis</name>
    <dbReference type="NCBI Taxonomy" id="1703339"/>
    <lineage>
        <taxon>Bacteria</taxon>
        <taxon>Pseudomonadati</taxon>
        <taxon>Pseudomonadota</taxon>
        <taxon>Alphaproteobacteria</taxon>
        <taxon>Sphingomonadales</taxon>
        <taxon>Erythrobacteraceae</taxon>
        <taxon>Croceicoccus</taxon>
    </lineage>
</organism>
<dbReference type="InterPro" id="IPR017039">
    <property type="entry name" value="Virul_fac_BrkB"/>
</dbReference>
<evidence type="ECO:0000313" key="9">
    <source>
        <dbReference type="Proteomes" id="UP000612349"/>
    </source>
</evidence>
<gene>
    <name evidence="8" type="ORF">GCM10010990_33770</name>
</gene>
<keyword evidence="5 7" id="KW-0472">Membrane</keyword>
<feature type="transmembrane region" description="Helical" evidence="7">
    <location>
        <begin position="125"/>
        <end position="149"/>
    </location>
</feature>
<reference evidence="8" key="1">
    <citation type="journal article" date="2014" name="Int. J. Syst. Evol. Microbiol.">
        <title>Complete genome sequence of Corynebacterium casei LMG S-19264T (=DSM 44701T), isolated from a smear-ripened cheese.</title>
        <authorList>
            <consortium name="US DOE Joint Genome Institute (JGI-PGF)"/>
            <person name="Walter F."/>
            <person name="Albersmeier A."/>
            <person name="Kalinowski J."/>
            <person name="Ruckert C."/>
        </authorList>
    </citation>
    <scope>NUCLEOTIDE SEQUENCE</scope>
    <source>
        <strain evidence="8">CGMCC 1.15360</strain>
    </source>
</reference>
<keyword evidence="4 7" id="KW-1133">Transmembrane helix</keyword>
<evidence type="ECO:0000256" key="3">
    <source>
        <dbReference type="ARBA" id="ARBA00022692"/>
    </source>
</evidence>
<reference evidence="8" key="2">
    <citation type="submission" date="2020-09" db="EMBL/GenBank/DDBJ databases">
        <authorList>
            <person name="Sun Q."/>
            <person name="Zhou Y."/>
        </authorList>
    </citation>
    <scope>NUCLEOTIDE SEQUENCE</scope>
    <source>
        <strain evidence="8">CGMCC 1.15360</strain>
    </source>
</reference>
<evidence type="ECO:0000256" key="2">
    <source>
        <dbReference type="ARBA" id="ARBA00022475"/>
    </source>
</evidence>
<dbReference type="PANTHER" id="PTHR30213">
    <property type="entry name" value="INNER MEMBRANE PROTEIN YHJD"/>
    <property type="match status" value="1"/>
</dbReference>
<dbReference type="Proteomes" id="UP000612349">
    <property type="component" value="Unassembled WGS sequence"/>
</dbReference>
<dbReference type="Pfam" id="PF03631">
    <property type="entry name" value="Virul_fac_BrkB"/>
    <property type="match status" value="1"/>
</dbReference>
<feature type="transmembrane region" description="Helical" evidence="7">
    <location>
        <begin position="67"/>
        <end position="96"/>
    </location>
</feature>
<accession>A0A916Z866</accession>
<keyword evidence="2" id="KW-1003">Cell membrane</keyword>
<dbReference type="NCBIfam" id="TIGR00765">
    <property type="entry name" value="yihY_not_rbn"/>
    <property type="match status" value="1"/>
</dbReference>
<protein>
    <submittedName>
        <fullName evidence="8">Uncharacterized protein</fullName>
    </submittedName>
</protein>